<evidence type="ECO:0000256" key="21">
    <source>
        <dbReference type="ARBA" id="ARBA00049981"/>
    </source>
</evidence>
<dbReference type="InterPro" id="IPR033649">
    <property type="entry name" value="MtLigD_Pol-like"/>
</dbReference>
<dbReference type="NCBIfam" id="TIGR02777">
    <property type="entry name" value="LigD_PE_dom"/>
    <property type="match status" value="1"/>
</dbReference>
<dbReference type="Pfam" id="PF04679">
    <property type="entry name" value="DNA_ligase_A_C"/>
    <property type="match status" value="1"/>
</dbReference>
<dbReference type="GO" id="GO:0003910">
    <property type="term" value="F:DNA ligase (ATP) activity"/>
    <property type="evidence" value="ECO:0007669"/>
    <property type="project" value="UniProtKB-EC"/>
</dbReference>
<proteinExistence type="inferred from homology"/>
<dbReference type="RefSeq" id="WP_067860512.1">
    <property type="nucleotide sequence ID" value="NZ_CP011502.1"/>
</dbReference>
<dbReference type="EMBL" id="CP011502">
    <property type="protein sequence ID" value="ALX05991.1"/>
    <property type="molecule type" value="Genomic_DNA"/>
</dbReference>
<evidence type="ECO:0000259" key="24">
    <source>
        <dbReference type="PROSITE" id="PS50160"/>
    </source>
</evidence>
<evidence type="ECO:0000256" key="15">
    <source>
        <dbReference type="ARBA" id="ARBA00023172"/>
    </source>
</evidence>
<dbReference type="Gene3D" id="3.30.470.30">
    <property type="entry name" value="DNA ligase/mRNA capping enzyme"/>
    <property type="match status" value="1"/>
</dbReference>
<evidence type="ECO:0000256" key="6">
    <source>
        <dbReference type="ARBA" id="ARBA00022722"/>
    </source>
</evidence>
<sequence>MPSRGSSSSQTVTIDGRRLRLTNPDKVLYPATGTTKAEVISYYVAVADRLLPHASGRPVTRKRWPDGVGAVGEAPGGGSGPRAEKAPGGGSGPRAEKAPGGGSGPRAEKSAELFFEKNLPDSAPDWVRRVVVRHKSHVNVYPLVDGPAALAWLGQVAALELHVPQWRVEADGTPRHPDRLVLDLDPGPGVGLAECVEVAHAARDLLADVGLEAFPVTSGSKGLHLYAHLTGEHDADYVNAFAKQVAAALQDELPDLVVSSMKKSLREGRVLVDWSQNNQAKTTIAPYSLRGRAAADGEGPFVAAPRSWDELGPDLRHLTMEEVLERDDDPLAGLDPQPTSGDEAPVAAPDRLTVYRSMRDASRTPEPVPAEAPTERGADPIFVVQEHHATRLHYDVRLEREGVLVSWAVPKGPPTDPSRNHLAVPTEDHPMEYATFEGTIPRGEYGAGQVSIWDHGTYTLEKWKEGEVIAVLHGSAGGGLGGSVRFALIRTGENWLMHRMDPPAAPDTAAADTAAADDGTAPTTTPTTDEPDGGGPPDAGRLETVAPMLASRPDGLDPHRDADAWAFEMKWDGVRVVATCDGGAVRLVGRSGKDVTTTYPEVAEALAGLHLDDAVVDGEVVALGDDGAPSFGRIQQRIGLVRPRDVAAARRAVPVRYVVFDLLRLGGTDVTGLPYVQRRELLEGLDLDDADRVDVPAAFDGDLDAALASSRELGLEGVVAKRRSSRYRPGSRSAHWVKLKHEDHVEVVVVGWRPGRGGRTGGVGSLLVAVPDAAGGLRYAGRVGTGFDERALADLARRLEPLRRDQPTVEAPRDVAREAVWTEAELVGEVTAAGWTDSGHLRHPVWRGLRADKTVADVEPVADPRPDPS</sequence>
<dbReference type="InterPro" id="IPR012309">
    <property type="entry name" value="DNA_ligase_ATP-dep_C"/>
</dbReference>
<keyword evidence="8" id="KW-0547">Nucleotide-binding</keyword>
<evidence type="ECO:0000256" key="17">
    <source>
        <dbReference type="ARBA" id="ARBA00023211"/>
    </source>
</evidence>
<dbReference type="NCBIfam" id="TIGR02779">
    <property type="entry name" value="NHEJ_ligase_lig"/>
    <property type="match status" value="1"/>
</dbReference>
<feature type="region of interest" description="Disordered" evidence="23">
    <location>
        <begin position="500"/>
        <end position="542"/>
    </location>
</feature>
<dbReference type="InterPro" id="IPR012310">
    <property type="entry name" value="DNA_ligase_ATP-dep_cent"/>
</dbReference>
<feature type="region of interest" description="Disordered" evidence="23">
    <location>
        <begin position="327"/>
        <end position="349"/>
    </location>
</feature>
<dbReference type="Pfam" id="PF13298">
    <property type="entry name" value="LigD_N"/>
    <property type="match status" value="1"/>
</dbReference>
<gene>
    <name evidence="25" type="ORF">AERYTH_15445</name>
</gene>
<dbReference type="InterPro" id="IPR014146">
    <property type="entry name" value="LigD_ligase_dom"/>
</dbReference>
<evidence type="ECO:0000256" key="22">
    <source>
        <dbReference type="ARBA" id="ARBA00049990"/>
    </source>
</evidence>
<evidence type="ECO:0000313" key="26">
    <source>
        <dbReference type="Proteomes" id="UP000067689"/>
    </source>
</evidence>
<name>A0A0U3TKF8_9ACTN</name>
<dbReference type="STRING" id="2041.AERYTH_15445"/>
<comment type="similarity">
    <text evidence="22">In the N-terminal section; belongs to the LigD polymerase family.</text>
</comment>
<dbReference type="InterPro" id="IPR016059">
    <property type="entry name" value="DNA_ligase_ATP-dep_CS"/>
</dbReference>
<comment type="catalytic activity">
    <reaction evidence="20">
        <text>ATP + (deoxyribonucleotide)n-3'-hydroxyl + 5'-phospho-(deoxyribonucleotide)m = (deoxyribonucleotide)n+m + AMP + diphosphate.</text>
        <dbReference type="EC" id="6.5.1.1"/>
    </reaction>
</comment>
<dbReference type="CDD" id="cd04863">
    <property type="entry name" value="MtLigD_Pol_like"/>
    <property type="match status" value="1"/>
</dbReference>
<keyword evidence="17" id="KW-0464">Manganese</keyword>
<feature type="region of interest" description="Disordered" evidence="23">
    <location>
        <begin position="1"/>
        <end position="24"/>
    </location>
</feature>
<keyword evidence="10" id="KW-0378">Hydrolase</keyword>
<comment type="cofactor">
    <cofactor evidence="1">
        <name>Mn(2+)</name>
        <dbReference type="ChEBI" id="CHEBI:29035"/>
    </cofactor>
</comment>
<feature type="region of interest" description="Disordered" evidence="23">
    <location>
        <begin position="56"/>
        <end position="108"/>
    </location>
</feature>
<keyword evidence="11" id="KW-0269">Exonuclease</keyword>
<dbReference type="Pfam" id="PF01068">
    <property type="entry name" value="DNA_ligase_A_M"/>
    <property type="match status" value="1"/>
</dbReference>
<evidence type="ECO:0000256" key="14">
    <source>
        <dbReference type="ARBA" id="ARBA00023125"/>
    </source>
</evidence>
<dbReference type="SUPFAM" id="SSF56091">
    <property type="entry name" value="DNA ligase/mRNA capping enzyme, catalytic domain"/>
    <property type="match status" value="1"/>
</dbReference>
<dbReference type="GO" id="GO:0046872">
    <property type="term" value="F:metal ion binding"/>
    <property type="evidence" value="ECO:0007669"/>
    <property type="project" value="UniProtKB-KW"/>
</dbReference>
<keyword evidence="14" id="KW-0238">DNA-binding</keyword>
<dbReference type="GO" id="GO:0006310">
    <property type="term" value="P:DNA recombination"/>
    <property type="evidence" value="ECO:0007669"/>
    <property type="project" value="UniProtKB-KW"/>
</dbReference>
<dbReference type="GO" id="GO:0006281">
    <property type="term" value="P:DNA repair"/>
    <property type="evidence" value="ECO:0007669"/>
    <property type="project" value="UniProtKB-KW"/>
</dbReference>
<dbReference type="Gene3D" id="3.90.920.10">
    <property type="entry name" value="DNA primase, PRIM domain"/>
    <property type="match status" value="1"/>
</dbReference>
<dbReference type="PROSITE" id="PS00697">
    <property type="entry name" value="DNA_LIGASE_A1"/>
    <property type="match status" value="1"/>
</dbReference>
<dbReference type="CDD" id="cd07971">
    <property type="entry name" value="OBF_DNA_ligase_LigD"/>
    <property type="match status" value="1"/>
</dbReference>
<keyword evidence="4" id="KW-0808">Transferase</keyword>
<dbReference type="PANTHER" id="PTHR42705">
    <property type="entry name" value="BIFUNCTIONAL NON-HOMOLOGOUS END JOINING PROTEIN LIGD"/>
    <property type="match status" value="1"/>
</dbReference>
<dbReference type="InterPro" id="IPR052171">
    <property type="entry name" value="NHEJ_LigD"/>
</dbReference>
<dbReference type="Pfam" id="PF21686">
    <property type="entry name" value="LigD_Prim-Pol"/>
    <property type="match status" value="1"/>
</dbReference>
<evidence type="ECO:0000256" key="12">
    <source>
        <dbReference type="ARBA" id="ARBA00022840"/>
    </source>
</evidence>
<reference evidence="25 26" key="1">
    <citation type="journal article" date="1991" name="Int. J. Syst. Bacteriol.">
        <title>Description of the erythromycin-producing bacterium Arthrobacter sp. strain NRRL B-3381 as Aeromicrobium erythreum gen. nov., sp. nov.</title>
        <authorList>
            <person name="Miller E.S."/>
            <person name="Woese C.R."/>
            <person name="Brenner S."/>
        </authorList>
    </citation>
    <scope>NUCLEOTIDE SEQUENCE [LARGE SCALE GENOMIC DNA]</scope>
    <source>
        <strain evidence="25 26">AR18</strain>
    </source>
</reference>
<keyword evidence="16" id="KW-0234">DNA repair</keyword>
<keyword evidence="15" id="KW-0233">DNA recombination</keyword>
<accession>A0A0U3TKF8</accession>
<dbReference type="KEGG" id="aer:AERYTH_15445"/>
<evidence type="ECO:0000313" key="25">
    <source>
        <dbReference type="EMBL" id="ALX05991.1"/>
    </source>
</evidence>
<keyword evidence="26" id="KW-1185">Reference proteome</keyword>
<evidence type="ECO:0000256" key="5">
    <source>
        <dbReference type="ARBA" id="ARBA00022695"/>
    </source>
</evidence>
<dbReference type="PATRIC" id="fig|2041.4.peg.3225"/>
<dbReference type="InterPro" id="IPR014144">
    <property type="entry name" value="LigD_PE_domain"/>
</dbReference>
<evidence type="ECO:0000256" key="19">
    <source>
        <dbReference type="ARBA" id="ARBA00029943"/>
    </source>
</evidence>
<dbReference type="CDD" id="cd07906">
    <property type="entry name" value="Adenylation_DNA_ligase_LigD_LigC"/>
    <property type="match status" value="1"/>
</dbReference>
<keyword evidence="7" id="KW-0479">Metal-binding</keyword>
<evidence type="ECO:0000256" key="2">
    <source>
        <dbReference type="ARBA" id="ARBA00012727"/>
    </source>
</evidence>
<evidence type="ECO:0000256" key="3">
    <source>
        <dbReference type="ARBA" id="ARBA00022598"/>
    </source>
</evidence>
<evidence type="ECO:0000256" key="18">
    <source>
        <dbReference type="ARBA" id="ARBA00023268"/>
    </source>
</evidence>
<keyword evidence="9" id="KW-0227">DNA damage</keyword>
<evidence type="ECO:0000256" key="4">
    <source>
        <dbReference type="ARBA" id="ARBA00022679"/>
    </source>
</evidence>
<dbReference type="Gene3D" id="3.30.1490.70">
    <property type="match status" value="1"/>
</dbReference>
<dbReference type="GO" id="GO:0003677">
    <property type="term" value="F:DNA binding"/>
    <property type="evidence" value="ECO:0007669"/>
    <property type="project" value="UniProtKB-KW"/>
</dbReference>
<evidence type="ECO:0000256" key="13">
    <source>
        <dbReference type="ARBA" id="ARBA00022932"/>
    </source>
</evidence>
<dbReference type="OrthoDB" id="9802472at2"/>
<dbReference type="InterPro" id="IPR012340">
    <property type="entry name" value="NA-bd_OB-fold"/>
</dbReference>
<evidence type="ECO:0000256" key="16">
    <source>
        <dbReference type="ARBA" id="ARBA00023204"/>
    </source>
</evidence>
<dbReference type="PROSITE" id="PS50160">
    <property type="entry name" value="DNA_LIGASE_A3"/>
    <property type="match status" value="1"/>
</dbReference>
<keyword evidence="12" id="KW-0067">ATP-binding</keyword>
<feature type="compositionally biased region" description="Low complexity" evidence="23">
    <location>
        <begin position="506"/>
        <end position="528"/>
    </location>
</feature>
<keyword evidence="6" id="KW-0540">Nuclease</keyword>
<evidence type="ECO:0000256" key="9">
    <source>
        <dbReference type="ARBA" id="ARBA00022763"/>
    </source>
</evidence>
<evidence type="ECO:0000256" key="8">
    <source>
        <dbReference type="ARBA" id="ARBA00022741"/>
    </source>
</evidence>
<dbReference type="AlphaFoldDB" id="A0A0U3TKF8"/>
<keyword evidence="5" id="KW-0548">Nucleotidyltransferase</keyword>
<evidence type="ECO:0000256" key="23">
    <source>
        <dbReference type="SAM" id="MobiDB-lite"/>
    </source>
</evidence>
<dbReference type="InterPro" id="IPR014145">
    <property type="entry name" value="LigD_pol_dom"/>
</dbReference>
<dbReference type="GO" id="GO:0004527">
    <property type="term" value="F:exonuclease activity"/>
    <property type="evidence" value="ECO:0007669"/>
    <property type="project" value="UniProtKB-KW"/>
</dbReference>
<dbReference type="EC" id="6.5.1.1" evidence="2"/>
<organism evidence="25 26">
    <name type="scientific">Aeromicrobium erythreum</name>
    <dbReference type="NCBI Taxonomy" id="2041"/>
    <lineage>
        <taxon>Bacteria</taxon>
        <taxon>Bacillati</taxon>
        <taxon>Actinomycetota</taxon>
        <taxon>Actinomycetes</taxon>
        <taxon>Propionibacteriales</taxon>
        <taxon>Nocardioidaceae</taxon>
        <taxon>Aeromicrobium</taxon>
    </lineage>
</organism>
<keyword evidence="18" id="KW-0511">Multifunctional enzyme</keyword>
<evidence type="ECO:0000256" key="10">
    <source>
        <dbReference type="ARBA" id="ARBA00022801"/>
    </source>
</evidence>
<comment type="similarity">
    <text evidence="21">In the C-terminal section; belongs to the ATP-dependent DNA ligase family.</text>
</comment>
<keyword evidence="13" id="KW-0239">DNA-directed DNA polymerase</keyword>
<dbReference type="SUPFAM" id="SSF50249">
    <property type="entry name" value="Nucleic acid-binding proteins"/>
    <property type="match status" value="1"/>
</dbReference>
<dbReference type="GO" id="GO:0003887">
    <property type="term" value="F:DNA-directed DNA polymerase activity"/>
    <property type="evidence" value="ECO:0007669"/>
    <property type="project" value="UniProtKB-KW"/>
</dbReference>
<evidence type="ECO:0000256" key="1">
    <source>
        <dbReference type="ARBA" id="ARBA00001936"/>
    </source>
</evidence>
<protein>
    <recommendedName>
        <fullName evidence="2">DNA ligase (ATP)</fullName>
        <ecNumber evidence="2">6.5.1.1</ecNumber>
    </recommendedName>
    <alternativeName>
        <fullName evidence="19">NHEJ DNA polymerase</fullName>
    </alternativeName>
</protein>
<dbReference type="Proteomes" id="UP000067689">
    <property type="component" value="Chromosome"/>
</dbReference>
<keyword evidence="3" id="KW-0436">Ligase</keyword>
<evidence type="ECO:0000256" key="20">
    <source>
        <dbReference type="ARBA" id="ARBA00034003"/>
    </source>
</evidence>
<dbReference type="NCBIfam" id="NF007210">
    <property type="entry name" value="PRK09632.1"/>
    <property type="match status" value="1"/>
</dbReference>
<dbReference type="GO" id="GO:0005524">
    <property type="term" value="F:ATP binding"/>
    <property type="evidence" value="ECO:0007669"/>
    <property type="project" value="UniProtKB-KW"/>
</dbReference>
<evidence type="ECO:0000256" key="7">
    <source>
        <dbReference type="ARBA" id="ARBA00022723"/>
    </source>
</evidence>
<feature type="compositionally biased region" description="Polar residues" evidence="23">
    <location>
        <begin position="1"/>
        <end position="13"/>
    </location>
</feature>
<dbReference type="PANTHER" id="PTHR42705:SF2">
    <property type="entry name" value="BIFUNCTIONAL NON-HOMOLOGOUS END JOINING PROTEIN LIGD"/>
    <property type="match status" value="1"/>
</dbReference>
<feature type="domain" description="ATP-dependent DNA ligase family profile" evidence="24">
    <location>
        <begin position="648"/>
        <end position="772"/>
    </location>
</feature>
<dbReference type="Gene3D" id="2.40.50.140">
    <property type="entry name" value="Nucleic acid-binding proteins"/>
    <property type="match status" value="1"/>
</dbReference>
<evidence type="ECO:0000256" key="11">
    <source>
        <dbReference type="ARBA" id="ARBA00022839"/>
    </source>
</evidence>